<keyword evidence="4" id="KW-1185">Reference proteome</keyword>
<proteinExistence type="predicted"/>
<dbReference type="RefSeq" id="WP_230756024.1">
    <property type="nucleotide sequence ID" value="NZ_JAINWA010000003.1"/>
</dbReference>
<dbReference type="InterPro" id="IPR012338">
    <property type="entry name" value="Beta-lactam/transpept-like"/>
</dbReference>
<organism evidence="3 4">
    <name type="scientific">Teretinema zuelzerae</name>
    <dbReference type="NCBI Taxonomy" id="156"/>
    <lineage>
        <taxon>Bacteria</taxon>
        <taxon>Pseudomonadati</taxon>
        <taxon>Spirochaetota</taxon>
        <taxon>Spirochaetia</taxon>
        <taxon>Spirochaetales</taxon>
        <taxon>Treponemataceae</taxon>
        <taxon>Teretinema</taxon>
    </lineage>
</organism>
<dbReference type="GO" id="GO:0016787">
    <property type="term" value="F:hydrolase activity"/>
    <property type="evidence" value="ECO:0007669"/>
    <property type="project" value="UniProtKB-KW"/>
</dbReference>
<dbReference type="AlphaFoldDB" id="A0AAE3EI92"/>
<dbReference type="PANTHER" id="PTHR43283:SF11">
    <property type="entry name" value="BETA-LACTAMASE-RELATED DOMAIN-CONTAINING PROTEIN"/>
    <property type="match status" value="1"/>
</dbReference>
<evidence type="ECO:0000313" key="3">
    <source>
        <dbReference type="EMBL" id="MCD1655172.1"/>
    </source>
</evidence>
<dbReference type="EMBL" id="JAINWA010000003">
    <property type="protein sequence ID" value="MCD1655172.1"/>
    <property type="molecule type" value="Genomic_DNA"/>
</dbReference>
<protein>
    <submittedName>
        <fullName evidence="3">Beta-lactamase family protein</fullName>
    </submittedName>
</protein>
<evidence type="ECO:0000259" key="2">
    <source>
        <dbReference type="Pfam" id="PF00144"/>
    </source>
</evidence>
<reference evidence="3" key="1">
    <citation type="submission" date="2021-08" db="EMBL/GenBank/DDBJ databases">
        <title>Comparative analyses of Brucepasteria parasyntrophica and Teretinema zuelzerae.</title>
        <authorList>
            <person name="Song Y."/>
            <person name="Brune A."/>
        </authorList>
    </citation>
    <scope>NUCLEOTIDE SEQUENCE</scope>
    <source>
        <strain evidence="3">DSM 1903</strain>
    </source>
</reference>
<dbReference type="InterPro" id="IPR050789">
    <property type="entry name" value="Diverse_Enzym_Activities"/>
</dbReference>
<dbReference type="Proteomes" id="UP001198163">
    <property type="component" value="Unassembled WGS sequence"/>
</dbReference>
<keyword evidence="1" id="KW-0378">Hydrolase</keyword>
<name>A0AAE3EI92_9SPIR</name>
<evidence type="ECO:0000313" key="4">
    <source>
        <dbReference type="Proteomes" id="UP001198163"/>
    </source>
</evidence>
<sequence length="372" mass="41253">MAQWMEGKIDVSAEKAGYDEKRIAVLADYYGNLIDAGKIRAAGFLMARNGGVFCHRAAGAHEYSDPSPAVKPDAIKRMASITKVFTAAAAMKLVEDGKLWLEQPVKTLIKEFDTPLHGNITLWHLLTHTSGLPADGGYFLEPYPIDHYEFINKKDWIKRLLAGPMQAKPGSQWNYSTLGYSILGEVVARAAGMSVGDYIEQEIFKPLGMTRSFFTPPAELIGEITTTEKWEKDDLSGAPGKRYYSLGGFGAFSTLSDLMRFAQCFLNGGTLDGNRILGRKTVETMTRNQLDGVPSFHWGKNCVNFRQGLGWAFYCDGPTVSPECFNHEGWGWCSLFVDPAEKFIFAAFTNTHEDWNPAVMVNPRTIAFSGIL</sequence>
<dbReference type="Pfam" id="PF00144">
    <property type="entry name" value="Beta-lactamase"/>
    <property type="match status" value="1"/>
</dbReference>
<evidence type="ECO:0000256" key="1">
    <source>
        <dbReference type="ARBA" id="ARBA00022801"/>
    </source>
</evidence>
<accession>A0AAE3EI92</accession>
<dbReference type="Gene3D" id="3.40.710.10">
    <property type="entry name" value="DD-peptidase/beta-lactamase superfamily"/>
    <property type="match status" value="1"/>
</dbReference>
<gene>
    <name evidence="3" type="ORF">K7J14_10720</name>
</gene>
<dbReference type="SUPFAM" id="SSF56601">
    <property type="entry name" value="beta-lactamase/transpeptidase-like"/>
    <property type="match status" value="1"/>
</dbReference>
<dbReference type="InterPro" id="IPR001466">
    <property type="entry name" value="Beta-lactam-related"/>
</dbReference>
<dbReference type="PANTHER" id="PTHR43283">
    <property type="entry name" value="BETA-LACTAMASE-RELATED"/>
    <property type="match status" value="1"/>
</dbReference>
<comment type="caution">
    <text evidence="3">The sequence shown here is derived from an EMBL/GenBank/DDBJ whole genome shotgun (WGS) entry which is preliminary data.</text>
</comment>
<feature type="domain" description="Beta-lactamase-related" evidence="2">
    <location>
        <begin position="32"/>
        <end position="353"/>
    </location>
</feature>